<protein>
    <submittedName>
        <fullName evidence="1">Anti-sigma factor</fullName>
    </submittedName>
</protein>
<keyword evidence="2" id="KW-1185">Reference proteome</keyword>
<accession>A0A936YT99</accession>
<sequence>MTMENFRELPLEVRLSAYLDGQVDPEDARELEALLEKDVHARDLLNTLSAGSDFGNQAFDELLKEPVPLSMVRAIRDTSAKPPPVQMASNTNTISFFRFVPQAIAASAVLLLAGGYSGYFVGKKSAAEMPLEISETTAFEAPGAVKTRGFSFDTPIMVAPVGAPLISANDVADIHDVYSKQSDRLAEIPASNANALISWLSASTGINFSIPDLSADGLRFEGGRLIALDGKPAGALFYKNAAGEVVGVYYVKGTTTDALKTEGAHTIVSGSKGQTAWFVAAPVTSASLADIAGKASAAL</sequence>
<dbReference type="AlphaFoldDB" id="A0A936YT99"/>
<name>A0A936YT99_9HYPH</name>
<comment type="caution">
    <text evidence="1">The sequence shown here is derived from an EMBL/GenBank/DDBJ whole genome shotgun (WGS) entry which is preliminary data.</text>
</comment>
<reference evidence="1" key="1">
    <citation type="submission" date="2021-01" db="EMBL/GenBank/DDBJ databases">
        <title>Rhizobium sp. strain KVB221 16S ribosomal RNA gene Genome sequencing and assembly.</title>
        <authorList>
            <person name="Kang M."/>
        </authorList>
    </citation>
    <scope>NUCLEOTIDE SEQUENCE</scope>
    <source>
        <strain evidence="1">KVB221</strain>
    </source>
</reference>
<dbReference type="EMBL" id="JAEQNC010000004">
    <property type="protein sequence ID" value="MBL0372030.1"/>
    <property type="molecule type" value="Genomic_DNA"/>
</dbReference>
<organism evidence="1 2">
    <name type="scientific">Rhizobium setariae</name>
    <dbReference type="NCBI Taxonomy" id="2801340"/>
    <lineage>
        <taxon>Bacteria</taxon>
        <taxon>Pseudomonadati</taxon>
        <taxon>Pseudomonadota</taxon>
        <taxon>Alphaproteobacteria</taxon>
        <taxon>Hyphomicrobiales</taxon>
        <taxon>Rhizobiaceae</taxon>
        <taxon>Rhizobium/Agrobacterium group</taxon>
        <taxon>Rhizobium</taxon>
    </lineage>
</organism>
<dbReference type="RefSeq" id="WP_201655952.1">
    <property type="nucleotide sequence ID" value="NZ_JAEQNC010000004.1"/>
</dbReference>
<gene>
    <name evidence="1" type="ORF">JJB09_08315</name>
</gene>
<evidence type="ECO:0000313" key="2">
    <source>
        <dbReference type="Proteomes" id="UP000633219"/>
    </source>
</evidence>
<evidence type="ECO:0000313" key="1">
    <source>
        <dbReference type="EMBL" id="MBL0372030.1"/>
    </source>
</evidence>
<proteinExistence type="predicted"/>
<dbReference type="Proteomes" id="UP000633219">
    <property type="component" value="Unassembled WGS sequence"/>
</dbReference>